<evidence type="ECO:0000256" key="5">
    <source>
        <dbReference type="ARBA" id="ARBA00022801"/>
    </source>
</evidence>
<organism evidence="9">
    <name type="scientific">Streptomyces ambofaciens (strain ATCC 23877 / 3486 / DSM 40053 / JCM 4204 / NBRC 12836 / NRRL B-2516)</name>
    <dbReference type="NCBI Taxonomy" id="278992"/>
    <lineage>
        <taxon>Bacteria</taxon>
        <taxon>Bacillati</taxon>
        <taxon>Actinomycetota</taxon>
        <taxon>Actinomycetes</taxon>
        <taxon>Kitasatosporales</taxon>
        <taxon>Streptomycetaceae</taxon>
        <taxon>Streptomyces</taxon>
    </lineage>
</organism>
<dbReference type="SUPFAM" id="SSF53474">
    <property type="entry name" value="alpha/beta-Hydrolases"/>
    <property type="match status" value="1"/>
</dbReference>
<evidence type="ECO:0000259" key="8">
    <source>
        <dbReference type="Pfam" id="PF12740"/>
    </source>
</evidence>
<proteinExistence type="inferred from homology"/>
<sequence>MLRDATPRVPDVCDHRAVPSPRPRGRPLVQQNPHTHAARPAWRGTRRRMAGITAAVAAVVGLSTLTSPGAQAADNPYERGPAPSQSSIEALRGPYSVADTSVSSLAVTGFGGGTIYYPTDTSDGTFGAVAVAPGFTAYQSSMSWLGPRLASQGFVVFTIDTNTTLDQPDSRGRQLLAALDYLTERSSVRARIDSSRLGVMGHSMGGGGSLEAAKSRPSLQAAIPLTPWNTDKSWPEVSTPTLIVGADGDTVAPVASHAEPFYSSLPSRTDRAYLELNSATHFSPNTSNTTIAKYSISWLKRFIDNDTRYEQFLCPLPRASLTIEEYRGNCPHTS</sequence>
<feature type="region of interest" description="Disordered" evidence="7">
    <location>
        <begin position="1"/>
        <end position="44"/>
    </location>
</feature>
<feature type="domain" description="PET hydrolase/cutinase-like" evidence="8">
    <location>
        <begin position="71"/>
        <end position="331"/>
    </location>
</feature>
<comment type="subcellular location">
    <subcellularLocation>
        <location evidence="1">Secreted</location>
    </subcellularLocation>
</comment>
<keyword evidence="3" id="KW-0964">Secreted</keyword>
<evidence type="ECO:0000256" key="7">
    <source>
        <dbReference type="SAM" id="MobiDB-lite"/>
    </source>
</evidence>
<dbReference type="EMBL" id="AM238664">
    <property type="protein sequence ID" value="CAJ88461.1"/>
    <property type="molecule type" value="Genomic_DNA"/>
</dbReference>
<dbReference type="InterPro" id="IPR050261">
    <property type="entry name" value="FrsA_esterase"/>
</dbReference>
<accession>A0ADA6</accession>
<dbReference type="Gene3D" id="3.40.50.1820">
    <property type="entry name" value="alpha/beta hydrolase"/>
    <property type="match status" value="1"/>
</dbReference>
<dbReference type="InterPro" id="IPR041127">
    <property type="entry name" value="PET_hydrolase/cutinase-like"/>
</dbReference>
<reference evidence="9" key="1">
    <citation type="journal article" date="2006" name="Microbiology (Mosc.)">
        <title>Multiple biosynthetic and uptake systems mediate siderophore-dependent iron acquisition in Streptomyces coelicolor A3(2) and Streptomyces ambofaciens ATCC 23877.</title>
        <authorList>
            <person name="Barona-Gomez F."/>
            <person name="Lautru S."/>
            <person name="Francou F.X."/>
            <person name="Leblond P."/>
            <person name="Pernodet J.L."/>
            <person name="Challis G.L."/>
        </authorList>
    </citation>
    <scope>NUCLEOTIDE SEQUENCE</scope>
    <source>
        <strain evidence="9">ATCC 23877</strain>
    </source>
</reference>
<comment type="similarity">
    <text evidence="2">Belongs to the AB hydrolase superfamily.</text>
</comment>
<reference evidence="9" key="2">
    <citation type="journal article" date="2006" name="Mol. Biol. Evol.">
        <title>Evolution of the terminal regions of the Streptomyces linear chromosome.</title>
        <authorList>
            <person name="Choulet F."/>
            <person name="Aigle B."/>
            <person name="Gallois A."/>
            <person name="Mangenot S."/>
            <person name="Gerbaud C."/>
            <person name="Truong C."/>
            <person name="Francou F.X."/>
            <person name="Fourrier C."/>
            <person name="Guerineau M."/>
            <person name="Decaris B."/>
            <person name="Barbe V."/>
            <person name="Pernodet J.L."/>
            <person name="Leblond P."/>
        </authorList>
    </citation>
    <scope>NUCLEOTIDE SEQUENCE</scope>
    <source>
        <strain evidence="9">ATCC 23877</strain>
    </source>
</reference>
<evidence type="ECO:0000256" key="2">
    <source>
        <dbReference type="ARBA" id="ARBA00008645"/>
    </source>
</evidence>
<evidence type="ECO:0000256" key="1">
    <source>
        <dbReference type="ARBA" id="ARBA00004613"/>
    </source>
</evidence>
<gene>
    <name evidence="9" type="ORF">SAMR0752</name>
</gene>
<dbReference type="PANTHER" id="PTHR22946">
    <property type="entry name" value="DIENELACTONE HYDROLASE DOMAIN-CONTAINING PROTEIN-RELATED"/>
    <property type="match status" value="1"/>
</dbReference>
<keyword evidence="5" id="KW-0378">Hydrolase</keyword>
<dbReference type="PROSITE" id="PS51318">
    <property type="entry name" value="TAT"/>
    <property type="match status" value="1"/>
</dbReference>
<keyword evidence="6" id="KW-1015">Disulfide bond</keyword>
<evidence type="ECO:0000256" key="3">
    <source>
        <dbReference type="ARBA" id="ARBA00022525"/>
    </source>
</evidence>
<dbReference type="PANTHER" id="PTHR22946:SF9">
    <property type="entry name" value="POLYKETIDE TRANSFERASE AF380"/>
    <property type="match status" value="1"/>
</dbReference>
<dbReference type="Pfam" id="PF12740">
    <property type="entry name" value="PETase"/>
    <property type="match status" value="1"/>
</dbReference>
<evidence type="ECO:0000256" key="6">
    <source>
        <dbReference type="ARBA" id="ARBA00023157"/>
    </source>
</evidence>
<dbReference type="GO" id="GO:0005576">
    <property type="term" value="C:extracellular region"/>
    <property type="evidence" value="ECO:0007669"/>
    <property type="project" value="UniProtKB-SubCell"/>
</dbReference>
<name>A0ADA6_STRA7</name>
<evidence type="ECO:0000256" key="4">
    <source>
        <dbReference type="ARBA" id="ARBA00022729"/>
    </source>
</evidence>
<feature type="compositionally biased region" description="Basic and acidic residues" evidence="7">
    <location>
        <begin position="1"/>
        <end position="17"/>
    </location>
</feature>
<dbReference type="AlphaFoldDB" id="A0ADA6"/>
<dbReference type="GO" id="GO:0052689">
    <property type="term" value="F:carboxylic ester hydrolase activity"/>
    <property type="evidence" value="ECO:0007669"/>
    <property type="project" value="UniProtKB-ARBA"/>
</dbReference>
<dbReference type="InterPro" id="IPR029058">
    <property type="entry name" value="AB_hydrolase_fold"/>
</dbReference>
<feature type="region of interest" description="Disordered" evidence="7">
    <location>
        <begin position="69"/>
        <end position="88"/>
    </location>
</feature>
<dbReference type="InterPro" id="IPR006311">
    <property type="entry name" value="TAT_signal"/>
</dbReference>
<evidence type="ECO:0000313" key="9">
    <source>
        <dbReference type="EMBL" id="CAJ88461.1"/>
    </source>
</evidence>
<keyword evidence="4" id="KW-0732">Signal</keyword>
<dbReference type="FunFam" id="3.40.50.1820:FF:000256">
    <property type="entry name" value="Poly(ethylene terephthalate) hydrolase"/>
    <property type="match status" value="1"/>
</dbReference>
<protein>
    <submittedName>
        <fullName evidence="9">Putative secreted lipase</fullName>
    </submittedName>
</protein>